<evidence type="ECO:0000259" key="1">
    <source>
        <dbReference type="Pfam" id="PF13480"/>
    </source>
</evidence>
<dbReference type="Pfam" id="PF13480">
    <property type="entry name" value="Acetyltransf_6"/>
    <property type="match status" value="1"/>
</dbReference>
<accession>A0A0P6XMQ2</accession>
<proteinExistence type="predicted"/>
<dbReference type="RefSeq" id="WP_075063068.1">
    <property type="nucleotide sequence ID" value="NZ_LGCL01000025.1"/>
</dbReference>
<dbReference type="EMBL" id="LGCL01000025">
    <property type="protein sequence ID" value="KPL76499.1"/>
    <property type="molecule type" value="Genomic_DNA"/>
</dbReference>
<sequence>MIFELHTVFPQGLAEEWNDLLDRSITKVPFLRYEYLSGWWDTRGGGEWPRAELRLVTARQDGRLAGAAALMQARHKGQPALMLVGSIEISDYLDLVVEEKNLPAFAEGLLAFLRSPAFPGGWERLSLYNIPDDSPSLAALQAAARSTGAVISAEAVSPCPYITLPGDWESYLTGIDKKQRHEIRRKIRRAESAEQPVKLYVSSAPERIEQDIEDCMRLMAMDAEKERFLSPAMRVQFKNCLNRAFEGGYLQLAFLEVGGEKAAVYANFLFNRRVLVYNSGMDTAFSEVSPGWVLLGYLLQGAIEQGMQEFDFMRGNEDYKYRFGAVDRHVLRVDLQFT</sequence>
<dbReference type="SUPFAM" id="SSF55729">
    <property type="entry name" value="Acyl-CoA N-acyltransferases (Nat)"/>
    <property type="match status" value="1"/>
</dbReference>
<evidence type="ECO:0000313" key="3">
    <source>
        <dbReference type="Proteomes" id="UP000050417"/>
    </source>
</evidence>
<feature type="domain" description="BioF2-like acetyltransferase" evidence="1">
    <location>
        <begin position="177"/>
        <end position="320"/>
    </location>
</feature>
<organism evidence="2 3">
    <name type="scientific">Ornatilinea apprima</name>
    <dbReference type="NCBI Taxonomy" id="1134406"/>
    <lineage>
        <taxon>Bacteria</taxon>
        <taxon>Bacillati</taxon>
        <taxon>Chloroflexota</taxon>
        <taxon>Anaerolineae</taxon>
        <taxon>Anaerolineales</taxon>
        <taxon>Anaerolineaceae</taxon>
        <taxon>Ornatilinea</taxon>
    </lineage>
</organism>
<dbReference type="STRING" id="1134406.ADN00_11035"/>
<protein>
    <recommendedName>
        <fullName evidence="1">BioF2-like acetyltransferase domain-containing protein</fullName>
    </recommendedName>
</protein>
<dbReference type="OrthoDB" id="9808976at2"/>
<dbReference type="PATRIC" id="fig|1134406.4.peg.901"/>
<dbReference type="InterPro" id="IPR038740">
    <property type="entry name" value="BioF2-like_GNAT_dom"/>
</dbReference>
<dbReference type="Proteomes" id="UP000050417">
    <property type="component" value="Unassembled WGS sequence"/>
</dbReference>
<dbReference type="AlphaFoldDB" id="A0A0P6XMQ2"/>
<keyword evidence="3" id="KW-1185">Reference proteome</keyword>
<name>A0A0P6XMQ2_9CHLR</name>
<gene>
    <name evidence="2" type="ORF">ADN00_11035</name>
</gene>
<reference evidence="2 3" key="1">
    <citation type="submission" date="2015-07" db="EMBL/GenBank/DDBJ databases">
        <title>Genome sequence of Ornatilinea apprima DSM 23815.</title>
        <authorList>
            <person name="Hemp J."/>
            <person name="Ward L.M."/>
            <person name="Pace L.A."/>
            <person name="Fischer W.W."/>
        </authorList>
    </citation>
    <scope>NUCLEOTIDE SEQUENCE [LARGE SCALE GENOMIC DNA]</scope>
    <source>
        <strain evidence="2 3">P3M-1</strain>
    </source>
</reference>
<dbReference type="Gene3D" id="3.40.630.30">
    <property type="match status" value="1"/>
</dbReference>
<comment type="caution">
    <text evidence="2">The sequence shown here is derived from an EMBL/GenBank/DDBJ whole genome shotgun (WGS) entry which is preliminary data.</text>
</comment>
<dbReference type="InterPro" id="IPR016181">
    <property type="entry name" value="Acyl_CoA_acyltransferase"/>
</dbReference>
<evidence type="ECO:0000313" key="2">
    <source>
        <dbReference type="EMBL" id="KPL76499.1"/>
    </source>
</evidence>